<comment type="cofactor">
    <cofactor evidence="3">
        <name>Fe(2+)</name>
        <dbReference type="ChEBI" id="CHEBI:29033"/>
    </cofactor>
</comment>
<evidence type="ECO:0000256" key="7">
    <source>
        <dbReference type="ARBA" id="ARBA00012927"/>
    </source>
</evidence>
<comment type="pathway">
    <text evidence="5">Carbohydrate metabolism; pentose and glucuronate interconversion.</text>
</comment>
<gene>
    <name evidence="11" type="ORF">ABH943_007408</name>
</gene>
<dbReference type="RefSeq" id="WP_404612951.1">
    <property type="nucleotide sequence ID" value="NZ_JBIYDN010000034.1"/>
</dbReference>
<evidence type="ECO:0000256" key="4">
    <source>
        <dbReference type="ARBA" id="ARBA00002713"/>
    </source>
</evidence>
<dbReference type="Pfam" id="PF03786">
    <property type="entry name" value="UxuA"/>
    <property type="match status" value="1"/>
</dbReference>
<name>A0ABW8N052_9BURK</name>
<evidence type="ECO:0000256" key="9">
    <source>
        <dbReference type="ARBA" id="ARBA00023211"/>
    </source>
</evidence>
<dbReference type="SUPFAM" id="SSF51658">
    <property type="entry name" value="Xylose isomerase-like"/>
    <property type="match status" value="1"/>
</dbReference>
<accession>A0ABW8N052</accession>
<evidence type="ECO:0000313" key="11">
    <source>
        <dbReference type="EMBL" id="MFK4447372.1"/>
    </source>
</evidence>
<dbReference type="GO" id="GO:0008927">
    <property type="term" value="F:mannonate dehydratase activity"/>
    <property type="evidence" value="ECO:0007669"/>
    <property type="project" value="UniProtKB-EC"/>
</dbReference>
<dbReference type="EC" id="4.2.1.8" evidence="7"/>
<dbReference type="PANTHER" id="PTHR30387:SF2">
    <property type="entry name" value="MANNONATE DEHYDRATASE"/>
    <property type="match status" value="1"/>
</dbReference>
<protein>
    <recommendedName>
        <fullName evidence="7">mannonate dehydratase</fullName>
        <ecNumber evidence="7">4.2.1.8</ecNumber>
    </recommendedName>
</protein>
<keyword evidence="10 11" id="KW-0456">Lyase</keyword>
<evidence type="ECO:0000256" key="6">
    <source>
        <dbReference type="ARBA" id="ARBA00007389"/>
    </source>
</evidence>
<evidence type="ECO:0000256" key="1">
    <source>
        <dbReference type="ARBA" id="ARBA00001794"/>
    </source>
</evidence>
<organism evidence="11 12">
    <name type="scientific">Caballeronia udeis</name>
    <dbReference type="NCBI Taxonomy" id="1232866"/>
    <lineage>
        <taxon>Bacteria</taxon>
        <taxon>Pseudomonadati</taxon>
        <taxon>Pseudomonadota</taxon>
        <taxon>Betaproteobacteria</taxon>
        <taxon>Burkholderiales</taxon>
        <taxon>Burkholderiaceae</taxon>
        <taxon>Caballeronia</taxon>
    </lineage>
</organism>
<evidence type="ECO:0000256" key="2">
    <source>
        <dbReference type="ARBA" id="ARBA00001936"/>
    </source>
</evidence>
<keyword evidence="12" id="KW-1185">Reference proteome</keyword>
<sequence>MNRREFSKNIVIGAAAVSTSGIARASATPEGSTSDWARGSKPTIRAGGDYHAHAGASFLSRENIEYNLRFGVKHLTINLAGGRSPLDEGHASAPRIKSGWLNPSAPWDVDALKRTQEQFNASGIKIEGARMDSAYIVMKPGPERDRYLDVIRNNIRKAGEAGIEIVNYHWTMIPIRRNGKAKGRGGSVSPSFKLESNWRDLPLTEAGRVSSDEYWERIDYFLKGVIPVARESKVKMAVHPYDPGGLPLGYEGVDNWDAVDFVAGMKKYELLYDDVYNGFQYDTGVAGESLPDPNSQIDLLRYLVERGKVHQIHFRNIRGRQNDFVETYPDEGDVNMFNVVRLLRDLNWQGSLLPDHSPTHVDDPGSLQGYAFAYGYIAAMIQAAYAESGSGSPNHRDAT</sequence>
<comment type="function">
    <text evidence="4">Catalyzes the dehydration of D-mannonate.</text>
</comment>
<evidence type="ECO:0000256" key="10">
    <source>
        <dbReference type="ARBA" id="ARBA00023239"/>
    </source>
</evidence>
<dbReference type="Proteomes" id="UP001620514">
    <property type="component" value="Unassembled WGS sequence"/>
</dbReference>
<evidence type="ECO:0000256" key="8">
    <source>
        <dbReference type="ARBA" id="ARBA00023004"/>
    </source>
</evidence>
<comment type="cofactor">
    <cofactor evidence="2">
        <name>Mn(2+)</name>
        <dbReference type="ChEBI" id="CHEBI:29035"/>
    </cofactor>
</comment>
<comment type="similarity">
    <text evidence="6">Belongs to the mannonate dehydratase family.</text>
</comment>
<dbReference type="Gene3D" id="3.20.20.150">
    <property type="entry name" value="Divalent-metal-dependent TIM barrel enzymes"/>
    <property type="match status" value="1"/>
</dbReference>
<keyword evidence="8" id="KW-0408">Iron</keyword>
<proteinExistence type="inferred from homology"/>
<comment type="caution">
    <text evidence="11">The sequence shown here is derived from an EMBL/GenBank/DDBJ whole genome shotgun (WGS) entry which is preliminary data.</text>
</comment>
<evidence type="ECO:0000256" key="5">
    <source>
        <dbReference type="ARBA" id="ARBA00004892"/>
    </source>
</evidence>
<dbReference type="EMBL" id="JBIYDN010000034">
    <property type="protein sequence ID" value="MFK4447372.1"/>
    <property type="molecule type" value="Genomic_DNA"/>
</dbReference>
<evidence type="ECO:0000256" key="3">
    <source>
        <dbReference type="ARBA" id="ARBA00001954"/>
    </source>
</evidence>
<dbReference type="InterPro" id="IPR036237">
    <property type="entry name" value="Xyl_isomerase-like_sf"/>
</dbReference>
<comment type="catalytic activity">
    <reaction evidence="1">
        <text>D-mannonate = 2-dehydro-3-deoxy-D-gluconate + H2O</text>
        <dbReference type="Rhea" id="RHEA:20097"/>
        <dbReference type="ChEBI" id="CHEBI:15377"/>
        <dbReference type="ChEBI" id="CHEBI:17767"/>
        <dbReference type="ChEBI" id="CHEBI:57990"/>
        <dbReference type="EC" id="4.2.1.8"/>
    </reaction>
</comment>
<dbReference type="PANTHER" id="PTHR30387">
    <property type="entry name" value="MANNONATE DEHYDRATASE"/>
    <property type="match status" value="1"/>
</dbReference>
<evidence type="ECO:0000313" key="12">
    <source>
        <dbReference type="Proteomes" id="UP001620514"/>
    </source>
</evidence>
<reference evidence="11 12" key="1">
    <citation type="submission" date="2024-10" db="EMBL/GenBank/DDBJ databases">
        <authorList>
            <person name="Deangelis K."/>
            <person name="Huntemann M."/>
            <person name="Clum A."/>
            <person name="Wang J."/>
            <person name="Palaniappan K."/>
            <person name="Ritter S."/>
            <person name="Chen I.-M."/>
            <person name="Stamatis D."/>
            <person name="Reddy T."/>
            <person name="O'Malley R."/>
            <person name="Daum C."/>
            <person name="Ng V."/>
            <person name="Ivanova N."/>
            <person name="Kyrpides N."/>
            <person name="Woyke T."/>
        </authorList>
    </citation>
    <scope>NUCLEOTIDE SEQUENCE [LARGE SCALE GENOMIC DNA]</scope>
    <source>
        <strain evidence="11 12">GAS97</strain>
    </source>
</reference>
<reference evidence="11 12" key="2">
    <citation type="submission" date="2024-11" db="EMBL/GenBank/DDBJ databases">
        <title>Using genomics to understand microbial adaptation to soil warming.</title>
        <authorList>
            <person name="Deangelis K.M. PhD."/>
        </authorList>
    </citation>
    <scope>NUCLEOTIDE SEQUENCE [LARGE SCALE GENOMIC DNA]</scope>
    <source>
        <strain evidence="11 12">GAS97</strain>
    </source>
</reference>
<keyword evidence="9" id="KW-0464">Manganese</keyword>
<dbReference type="InterPro" id="IPR004628">
    <property type="entry name" value="Man_deHydtase"/>
</dbReference>